<comment type="caution">
    <text evidence="9">The sequence shown here is derived from an EMBL/GenBank/DDBJ whole genome shotgun (WGS) entry which is preliminary data.</text>
</comment>
<dbReference type="InterPro" id="IPR035906">
    <property type="entry name" value="MetI-like_sf"/>
</dbReference>
<reference evidence="9" key="1">
    <citation type="submission" date="2020-10" db="EMBL/GenBank/DDBJ databases">
        <authorList>
            <person name="Gilroy R."/>
        </authorList>
    </citation>
    <scope>NUCLEOTIDE SEQUENCE</scope>
    <source>
        <strain evidence="9">CHK183-6373</strain>
    </source>
</reference>
<evidence type="ECO:0000259" key="8">
    <source>
        <dbReference type="PROSITE" id="PS50928"/>
    </source>
</evidence>
<evidence type="ECO:0000256" key="6">
    <source>
        <dbReference type="ARBA" id="ARBA00023136"/>
    </source>
</evidence>
<dbReference type="CDD" id="cd06261">
    <property type="entry name" value="TM_PBP2"/>
    <property type="match status" value="1"/>
</dbReference>
<dbReference type="EMBL" id="DVOT01000014">
    <property type="protein sequence ID" value="HIV26451.1"/>
    <property type="molecule type" value="Genomic_DNA"/>
</dbReference>
<feature type="domain" description="ABC transmembrane type-1" evidence="8">
    <location>
        <begin position="89"/>
        <end position="309"/>
    </location>
</feature>
<keyword evidence="2 7" id="KW-0813">Transport</keyword>
<evidence type="ECO:0000256" key="1">
    <source>
        <dbReference type="ARBA" id="ARBA00004651"/>
    </source>
</evidence>
<organism evidence="9 10">
    <name type="scientific">Candidatus Ornithocaccomicrobium faecavium</name>
    <dbReference type="NCBI Taxonomy" id="2840890"/>
    <lineage>
        <taxon>Bacteria</taxon>
        <taxon>Bacillati</taxon>
        <taxon>Bacillota</taxon>
        <taxon>Clostridia</taxon>
        <taxon>Candidatus Ornithocaccomicrobium</taxon>
    </lineage>
</organism>
<dbReference type="GO" id="GO:0005886">
    <property type="term" value="C:plasma membrane"/>
    <property type="evidence" value="ECO:0007669"/>
    <property type="project" value="UniProtKB-SubCell"/>
</dbReference>
<feature type="transmembrane region" description="Helical" evidence="7">
    <location>
        <begin position="288"/>
        <end position="309"/>
    </location>
</feature>
<evidence type="ECO:0000313" key="9">
    <source>
        <dbReference type="EMBL" id="HIV26451.1"/>
    </source>
</evidence>
<keyword evidence="6 7" id="KW-0472">Membrane</keyword>
<keyword evidence="5 7" id="KW-1133">Transmembrane helix</keyword>
<dbReference type="PANTHER" id="PTHR43227:SF11">
    <property type="entry name" value="BLL4140 PROTEIN"/>
    <property type="match status" value="1"/>
</dbReference>
<keyword evidence="4 7" id="KW-0812">Transmembrane</keyword>
<proteinExistence type="inferred from homology"/>
<feature type="transmembrane region" description="Helical" evidence="7">
    <location>
        <begin position="93"/>
        <end position="117"/>
    </location>
</feature>
<dbReference type="GO" id="GO:0055085">
    <property type="term" value="P:transmembrane transport"/>
    <property type="evidence" value="ECO:0007669"/>
    <property type="project" value="InterPro"/>
</dbReference>
<feature type="transmembrane region" description="Helical" evidence="7">
    <location>
        <begin position="28"/>
        <end position="47"/>
    </location>
</feature>
<name>A0A9D1P5R6_9FIRM</name>
<feature type="transmembrane region" description="Helical" evidence="7">
    <location>
        <begin position="230"/>
        <end position="253"/>
    </location>
</feature>
<dbReference type="PROSITE" id="PS50928">
    <property type="entry name" value="ABC_TM1"/>
    <property type="match status" value="1"/>
</dbReference>
<dbReference type="InterPro" id="IPR000515">
    <property type="entry name" value="MetI-like"/>
</dbReference>
<keyword evidence="3" id="KW-1003">Cell membrane</keyword>
<evidence type="ECO:0000256" key="5">
    <source>
        <dbReference type="ARBA" id="ARBA00022989"/>
    </source>
</evidence>
<evidence type="ECO:0000256" key="7">
    <source>
        <dbReference type="RuleBase" id="RU363032"/>
    </source>
</evidence>
<sequence>MAKAAKVSTASIVLPCRKPFYRRAAENWQMYLFLLIPLVWLIIFKYWPMYGATIAFRKFRVRDGINGSEWVGLENFIKFFESYQFDRTVGNTLFLSIVSIVLTFPIPILFALLLNSVRSRRWKGIVENITYMPHFISAVVLVGILRRVFDINTGVINNLVEMIPGMDYTLNMFMGGSSFRILYIGSGIWQETGWGSIIYMAALSSVDPELHEAATIDGASRVGRMRYIDLPTIIPTIAITLILRCGSIMNIGFDKAFLMQNDTNLVASEVISTYVYKVGLTAQGGNNFSYATAIGLFNSVVNLAIILFVNKVANKVSGSGLW</sequence>
<dbReference type="PANTHER" id="PTHR43227">
    <property type="entry name" value="BLL4140 PROTEIN"/>
    <property type="match status" value="1"/>
</dbReference>
<evidence type="ECO:0000256" key="2">
    <source>
        <dbReference type="ARBA" id="ARBA00022448"/>
    </source>
</evidence>
<dbReference type="Gene3D" id="1.10.3720.10">
    <property type="entry name" value="MetI-like"/>
    <property type="match status" value="1"/>
</dbReference>
<evidence type="ECO:0000256" key="4">
    <source>
        <dbReference type="ARBA" id="ARBA00022692"/>
    </source>
</evidence>
<dbReference type="Proteomes" id="UP000886884">
    <property type="component" value="Unassembled WGS sequence"/>
</dbReference>
<evidence type="ECO:0000256" key="3">
    <source>
        <dbReference type="ARBA" id="ARBA00022475"/>
    </source>
</evidence>
<dbReference type="InterPro" id="IPR050809">
    <property type="entry name" value="UgpAE/MalFG_permease"/>
</dbReference>
<evidence type="ECO:0000313" key="10">
    <source>
        <dbReference type="Proteomes" id="UP000886884"/>
    </source>
</evidence>
<dbReference type="Pfam" id="PF00528">
    <property type="entry name" value="BPD_transp_1"/>
    <property type="match status" value="1"/>
</dbReference>
<protein>
    <submittedName>
        <fullName evidence="9">Sugar ABC transporter permease</fullName>
    </submittedName>
</protein>
<gene>
    <name evidence="9" type="ORF">IAA64_00655</name>
</gene>
<accession>A0A9D1P5R6</accession>
<dbReference type="SUPFAM" id="SSF161098">
    <property type="entry name" value="MetI-like"/>
    <property type="match status" value="1"/>
</dbReference>
<comment type="subcellular location">
    <subcellularLocation>
        <location evidence="1 7">Cell membrane</location>
        <topology evidence="1 7">Multi-pass membrane protein</topology>
    </subcellularLocation>
</comment>
<dbReference type="AlphaFoldDB" id="A0A9D1P5R6"/>
<reference evidence="9" key="2">
    <citation type="journal article" date="2021" name="PeerJ">
        <title>Extensive microbial diversity within the chicken gut microbiome revealed by metagenomics and culture.</title>
        <authorList>
            <person name="Gilroy R."/>
            <person name="Ravi A."/>
            <person name="Getino M."/>
            <person name="Pursley I."/>
            <person name="Horton D.L."/>
            <person name="Alikhan N.F."/>
            <person name="Baker D."/>
            <person name="Gharbi K."/>
            <person name="Hall N."/>
            <person name="Watson M."/>
            <person name="Adriaenssens E.M."/>
            <person name="Foster-Nyarko E."/>
            <person name="Jarju S."/>
            <person name="Secka A."/>
            <person name="Antonio M."/>
            <person name="Oren A."/>
            <person name="Chaudhuri R.R."/>
            <person name="La Ragione R."/>
            <person name="Hildebrand F."/>
            <person name="Pallen M.J."/>
        </authorList>
    </citation>
    <scope>NUCLEOTIDE SEQUENCE</scope>
    <source>
        <strain evidence="9">CHK183-6373</strain>
    </source>
</reference>
<comment type="similarity">
    <text evidence="7">Belongs to the binding-protein-dependent transport system permease family.</text>
</comment>